<dbReference type="EMBL" id="BARU01022196">
    <property type="protein sequence ID" value="GAH54023.1"/>
    <property type="molecule type" value="Genomic_DNA"/>
</dbReference>
<name>X1I8Z3_9ZZZZ</name>
<comment type="caution">
    <text evidence="1">The sequence shown here is derived from an EMBL/GenBank/DDBJ whole genome shotgun (WGS) entry which is preliminary data.</text>
</comment>
<gene>
    <name evidence="1" type="ORF">S03H2_36195</name>
</gene>
<feature type="non-terminal residue" evidence="1">
    <location>
        <position position="1"/>
    </location>
</feature>
<evidence type="ECO:0000313" key="1">
    <source>
        <dbReference type="EMBL" id="GAH54023.1"/>
    </source>
</evidence>
<dbReference type="AlphaFoldDB" id="X1I8Z3"/>
<sequence>AKEDYLRTSKDKVKSKQVRRELLRLLYVEASRTRKKGDIERALKEVEAYCDSYPDDFRDTLIVFSDSLRIIMEEIIKESQTTEDKE</sequence>
<proteinExistence type="predicted"/>
<organism evidence="1">
    <name type="scientific">marine sediment metagenome</name>
    <dbReference type="NCBI Taxonomy" id="412755"/>
    <lineage>
        <taxon>unclassified sequences</taxon>
        <taxon>metagenomes</taxon>
        <taxon>ecological metagenomes</taxon>
    </lineage>
</organism>
<protein>
    <submittedName>
        <fullName evidence="1">Uncharacterized protein</fullName>
    </submittedName>
</protein>
<accession>X1I8Z3</accession>
<reference evidence="1" key="1">
    <citation type="journal article" date="2014" name="Front. Microbiol.">
        <title>High frequency of phylogenetically diverse reductive dehalogenase-homologous genes in deep subseafloor sedimentary metagenomes.</title>
        <authorList>
            <person name="Kawai M."/>
            <person name="Futagami T."/>
            <person name="Toyoda A."/>
            <person name="Takaki Y."/>
            <person name="Nishi S."/>
            <person name="Hori S."/>
            <person name="Arai W."/>
            <person name="Tsubouchi T."/>
            <person name="Morono Y."/>
            <person name="Uchiyama I."/>
            <person name="Ito T."/>
            <person name="Fujiyama A."/>
            <person name="Inagaki F."/>
            <person name="Takami H."/>
        </authorList>
    </citation>
    <scope>NUCLEOTIDE SEQUENCE</scope>
    <source>
        <strain evidence="1">Expedition CK06-06</strain>
    </source>
</reference>